<feature type="signal peptide" evidence="2">
    <location>
        <begin position="1"/>
        <end position="24"/>
    </location>
</feature>
<keyword evidence="4" id="KW-1185">Reference proteome</keyword>
<protein>
    <submittedName>
        <fullName evidence="3">Uncharacterized protein</fullName>
    </submittedName>
</protein>
<evidence type="ECO:0000313" key="4">
    <source>
        <dbReference type="Proteomes" id="UP001201163"/>
    </source>
</evidence>
<dbReference type="Proteomes" id="UP001201163">
    <property type="component" value="Unassembled WGS sequence"/>
</dbReference>
<evidence type="ECO:0000256" key="2">
    <source>
        <dbReference type="SAM" id="SignalP"/>
    </source>
</evidence>
<sequence length="93" mass="10935">MVELTVTFLSYLILLHQNFDSCESDPRSSKQRDRPSSRPSSRTLISRITFDPRSRFCNTSRAETTVYYDYDEALDKRTERCGLPSFVRSLFRN</sequence>
<accession>A0AAD4LFX9</accession>
<feature type="compositionally biased region" description="Basic and acidic residues" evidence="1">
    <location>
        <begin position="24"/>
        <end position="36"/>
    </location>
</feature>
<evidence type="ECO:0000313" key="3">
    <source>
        <dbReference type="EMBL" id="KAH8990261.1"/>
    </source>
</evidence>
<organism evidence="3 4">
    <name type="scientific">Lactarius akahatsu</name>
    <dbReference type="NCBI Taxonomy" id="416441"/>
    <lineage>
        <taxon>Eukaryota</taxon>
        <taxon>Fungi</taxon>
        <taxon>Dikarya</taxon>
        <taxon>Basidiomycota</taxon>
        <taxon>Agaricomycotina</taxon>
        <taxon>Agaricomycetes</taxon>
        <taxon>Russulales</taxon>
        <taxon>Russulaceae</taxon>
        <taxon>Lactarius</taxon>
    </lineage>
</organism>
<gene>
    <name evidence="3" type="ORF">EDB92DRAFT_780416</name>
</gene>
<keyword evidence="2" id="KW-0732">Signal</keyword>
<comment type="caution">
    <text evidence="3">The sequence shown here is derived from an EMBL/GenBank/DDBJ whole genome shotgun (WGS) entry which is preliminary data.</text>
</comment>
<reference evidence="3" key="1">
    <citation type="submission" date="2022-01" db="EMBL/GenBank/DDBJ databases">
        <title>Comparative genomics reveals a dynamic genome evolution in the ectomycorrhizal milk-cap (Lactarius) mushrooms.</title>
        <authorList>
            <consortium name="DOE Joint Genome Institute"/>
            <person name="Lebreton A."/>
            <person name="Tang N."/>
            <person name="Kuo A."/>
            <person name="LaButti K."/>
            <person name="Drula E."/>
            <person name="Barry K."/>
            <person name="Clum A."/>
            <person name="Lipzen A."/>
            <person name="Mousain D."/>
            <person name="Ng V."/>
            <person name="Wang R."/>
            <person name="Wang X."/>
            <person name="Dai Y."/>
            <person name="Henrissat B."/>
            <person name="Grigoriev I.V."/>
            <person name="Guerin-Laguette A."/>
            <person name="Yu F."/>
            <person name="Martin F.M."/>
        </authorList>
    </citation>
    <scope>NUCLEOTIDE SEQUENCE</scope>
    <source>
        <strain evidence="3">QP</strain>
    </source>
</reference>
<dbReference type="EMBL" id="JAKELL010000031">
    <property type="protein sequence ID" value="KAH8990261.1"/>
    <property type="molecule type" value="Genomic_DNA"/>
</dbReference>
<evidence type="ECO:0000256" key="1">
    <source>
        <dbReference type="SAM" id="MobiDB-lite"/>
    </source>
</evidence>
<feature type="region of interest" description="Disordered" evidence="1">
    <location>
        <begin position="21"/>
        <end position="44"/>
    </location>
</feature>
<proteinExistence type="predicted"/>
<feature type="chain" id="PRO_5041949105" evidence="2">
    <location>
        <begin position="25"/>
        <end position="93"/>
    </location>
</feature>
<name>A0AAD4LFX9_9AGAM</name>
<dbReference type="AlphaFoldDB" id="A0AAD4LFX9"/>